<evidence type="ECO:0000313" key="5">
    <source>
        <dbReference type="Proteomes" id="UP000662888"/>
    </source>
</evidence>
<dbReference type="PANTHER" id="PTHR45228">
    <property type="entry name" value="CYCLIC DI-GMP PHOSPHODIESTERASE TM_0186-RELATED"/>
    <property type="match status" value="1"/>
</dbReference>
<dbReference type="PROSITE" id="PS50110">
    <property type="entry name" value="RESPONSE_REGULATORY"/>
    <property type="match status" value="1"/>
</dbReference>
<dbReference type="Gene3D" id="3.40.50.2300">
    <property type="match status" value="1"/>
</dbReference>
<gene>
    <name evidence="4" type="ORF">IV454_22740</name>
</gene>
<proteinExistence type="predicted"/>
<dbReference type="Pfam" id="PF13487">
    <property type="entry name" value="HD_5"/>
    <property type="match status" value="1"/>
</dbReference>
<dbReference type="Pfam" id="PF00072">
    <property type="entry name" value="Response_reg"/>
    <property type="match status" value="1"/>
</dbReference>
<accession>A0AA48W9I5</accession>
<dbReference type="CDD" id="cd00077">
    <property type="entry name" value="HDc"/>
    <property type="match status" value="1"/>
</dbReference>
<feature type="domain" description="HD-GYP" evidence="3">
    <location>
        <begin position="128"/>
        <end position="325"/>
    </location>
</feature>
<evidence type="ECO:0000259" key="3">
    <source>
        <dbReference type="PROSITE" id="PS51832"/>
    </source>
</evidence>
<dbReference type="InterPro" id="IPR001789">
    <property type="entry name" value="Sig_transdc_resp-reg_receiver"/>
</dbReference>
<organism evidence="4 5">
    <name type="scientific">Massilia antarctica</name>
    <dbReference type="NCBI Taxonomy" id="2765360"/>
    <lineage>
        <taxon>Bacteria</taxon>
        <taxon>Pseudomonadati</taxon>
        <taxon>Pseudomonadota</taxon>
        <taxon>Betaproteobacteria</taxon>
        <taxon>Burkholderiales</taxon>
        <taxon>Oxalobacteraceae</taxon>
        <taxon>Telluria group</taxon>
        <taxon>Massilia</taxon>
    </lineage>
</organism>
<dbReference type="RefSeq" id="WP_206087967.1">
    <property type="nucleotide sequence ID" value="NZ_CP065053.1"/>
</dbReference>
<name>A0AA48W9I5_9BURK</name>
<evidence type="ECO:0000256" key="1">
    <source>
        <dbReference type="PROSITE-ProRule" id="PRU00169"/>
    </source>
</evidence>
<evidence type="ECO:0000313" key="4">
    <source>
        <dbReference type="EMBL" id="QPI48338.1"/>
    </source>
</evidence>
<dbReference type="PROSITE" id="PS51832">
    <property type="entry name" value="HD_GYP"/>
    <property type="match status" value="1"/>
</dbReference>
<sequence>MSNSVILIVDDEPSNLALMSTILGSSYHLVFGRSGAEALAAAVKHRPAMVLLDIGLPDTDGYQLCTQIKALDPGHSVQIIFITAYRDLEHEAKGFDAGCVDYIVKPVTPAIVRARVAAHLSMVRASALAASYRDAILMLGHAGHYNDSDTGAHIWRMAAYARALAHAHGWDEDRCDQLEMAAPMHDTGKLGIPHSVLRKPGVLNAEEWQIMRTHPEIGHAILSKSDAPVFRLAAEISLRHHEKWDGSGYPGGLQGQAIPESARIVALADVFDALSMERPYKAPWPLDAITAHVRGNADQHFDPELVDVFFNILPELLAVREKWAERTS</sequence>
<dbReference type="Gene3D" id="1.10.3210.10">
    <property type="entry name" value="Hypothetical protein af1432"/>
    <property type="match status" value="1"/>
</dbReference>
<dbReference type="InterPro" id="IPR052020">
    <property type="entry name" value="Cyclic_di-GMP/3'3'-cGAMP_PDE"/>
</dbReference>
<keyword evidence="1" id="KW-0597">Phosphoprotein</keyword>
<dbReference type="EMBL" id="CP065053">
    <property type="protein sequence ID" value="QPI48338.1"/>
    <property type="molecule type" value="Genomic_DNA"/>
</dbReference>
<dbReference type="SUPFAM" id="SSF52172">
    <property type="entry name" value="CheY-like"/>
    <property type="match status" value="1"/>
</dbReference>
<dbReference type="PANTHER" id="PTHR45228:SF5">
    <property type="entry name" value="CYCLIC DI-GMP PHOSPHODIESTERASE VC_1348-RELATED"/>
    <property type="match status" value="1"/>
</dbReference>
<dbReference type="InterPro" id="IPR037522">
    <property type="entry name" value="HD_GYP_dom"/>
</dbReference>
<dbReference type="SMART" id="SM00471">
    <property type="entry name" value="HDc"/>
    <property type="match status" value="1"/>
</dbReference>
<dbReference type="Proteomes" id="UP000662888">
    <property type="component" value="Chromosome"/>
</dbReference>
<dbReference type="SMART" id="SM00448">
    <property type="entry name" value="REC"/>
    <property type="match status" value="1"/>
</dbReference>
<dbReference type="InterPro" id="IPR011006">
    <property type="entry name" value="CheY-like_superfamily"/>
</dbReference>
<evidence type="ECO:0000259" key="2">
    <source>
        <dbReference type="PROSITE" id="PS50110"/>
    </source>
</evidence>
<dbReference type="SUPFAM" id="SSF109604">
    <property type="entry name" value="HD-domain/PDEase-like"/>
    <property type="match status" value="1"/>
</dbReference>
<keyword evidence="5" id="KW-1185">Reference proteome</keyword>
<dbReference type="InterPro" id="IPR003607">
    <property type="entry name" value="HD/PDEase_dom"/>
</dbReference>
<feature type="domain" description="Response regulatory" evidence="2">
    <location>
        <begin position="5"/>
        <end position="120"/>
    </location>
</feature>
<protein>
    <submittedName>
        <fullName evidence="4">Response regulator</fullName>
    </submittedName>
</protein>
<feature type="modified residue" description="4-aspartylphosphate" evidence="1">
    <location>
        <position position="53"/>
    </location>
</feature>
<reference evidence="4 5" key="1">
    <citation type="submission" date="2020-11" db="EMBL/GenBank/DDBJ databases">
        <authorList>
            <person name="Sun Q."/>
        </authorList>
    </citation>
    <scope>NUCLEOTIDE SEQUENCE [LARGE SCALE GENOMIC DNA]</scope>
    <source>
        <strain evidence="4 5">P8398</strain>
    </source>
</reference>